<reference evidence="1" key="1">
    <citation type="submission" date="2024-09" db="EMBL/GenBank/DDBJ databases">
        <title>Black Yeasts Isolated from many extreme environments.</title>
        <authorList>
            <person name="Coleine C."/>
            <person name="Stajich J.E."/>
            <person name="Selbmann L."/>
        </authorList>
    </citation>
    <scope>NUCLEOTIDE SEQUENCE</scope>
    <source>
        <strain evidence="1">CCFEE 5737</strain>
    </source>
</reference>
<sequence length="150" mass="17136">MSPSTNAETAHAFFNRILDRGYMQSDLSNNALQRIHDKLQQDRPDLPAFLPPSPSCGVVHGRRDSVIEAVGKINRKDTSSPAVPSPLSEDVQSNGPARPLDERRQKRQHQREPKDNLKYSIRQVQRSHHNVAVFWPFSDWLSAPPRRPER</sequence>
<dbReference type="EMBL" id="JAWDJW010008883">
    <property type="protein sequence ID" value="KAK3060067.1"/>
    <property type="molecule type" value="Genomic_DNA"/>
</dbReference>
<accession>A0ACC3D141</accession>
<gene>
    <name evidence="1" type="ORF">LTS18_009425</name>
</gene>
<keyword evidence="2" id="KW-1185">Reference proteome</keyword>
<dbReference type="Proteomes" id="UP001186974">
    <property type="component" value="Unassembled WGS sequence"/>
</dbReference>
<proteinExistence type="predicted"/>
<evidence type="ECO:0000313" key="2">
    <source>
        <dbReference type="Proteomes" id="UP001186974"/>
    </source>
</evidence>
<comment type="caution">
    <text evidence="1">The sequence shown here is derived from an EMBL/GenBank/DDBJ whole genome shotgun (WGS) entry which is preliminary data.</text>
</comment>
<protein>
    <submittedName>
        <fullName evidence="1">Uncharacterized protein</fullName>
    </submittedName>
</protein>
<name>A0ACC3D141_9PEZI</name>
<organism evidence="1 2">
    <name type="scientific">Coniosporium uncinatum</name>
    <dbReference type="NCBI Taxonomy" id="93489"/>
    <lineage>
        <taxon>Eukaryota</taxon>
        <taxon>Fungi</taxon>
        <taxon>Dikarya</taxon>
        <taxon>Ascomycota</taxon>
        <taxon>Pezizomycotina</taxon>
        <taxon>Dothideomycetes</taxon>
        <taxon>Dothideomycetes incertae sedis</taxon>
        <taxon>Coniosporium</taxon>
    </lineage>
</organism>
<evidence type="ECO:0000313" key="1">
    <source>
        <dbReference type="EMBL" id="KAK3060067.1"/>
    </source>
</evidence>